<dbReference type="Proteomes" id="UP001378592">
    <property type="component" value="Unassembled WGS sequence"/>
</dbReference>
<protein>
    <submittedName>
        <fullName evidence="1">Uncharacterized protein</fullName>
    </submittedName>
</protein>
<dbReference type="AlphaFoldDB" id="A0AAN9Z062"/>
<gene>
    <name evidence="1" type="ORF">R5R35_004914</name>
</gene>
<comment type="caution">
    <text evidence="1">The sequence shown here is derived from an EMBL/GenBank/DDBJ whole genome shotgun (WGS) entry which is preliminary data.</text>
</comment>
<name>A0AAN9Z062_9ORTH</name>
<evidence type="ECO:0000313" key="1">
    <source>
        <dbReference type="EMBL" id="KAK7862963.1"/>
    </source>
</evidence>
<dbReference type="EMBL" id="JAZDUA010000248">
    <property type="protein sequence ID" value="KAK7862963.1"/>
    <property type="molecule type" value="Genomic_DNA"/>
</dbReference>
<organism evidence="1 2">
    <name type="scientific">Gryllus longicercus</name>
    <dbReference type="NCBI Taxonomy" id="2509291"/>
    <lineage>
        <taxon>Eukaryota</taxon>
        <taxon>Metazoa</taxon>
        <taxon>Ecdysozoa</taxon>
        <taxon>Arthropoda</taxon>
        <taxon>Hexapoda</taxon>
        <taxon>Insecta</taxon>
        <taxon>Pterygota</taxon>
        <taxon>Neoptera</taxon>
        <taxon>Polyneoptera</taxon>
        <taxon>Orthoptera</taxon>
        <taxon>Ensifera</taxon>
        <taxon>Gryllidea</taxon>
        <taxon>Grylloidea</taxon>
        <taxon>Gryllidae</taxon>
        <taxon>Gryllinae</taxon>
        <taxon>Gryllus</taxon>
    </lineage>
</organism>
<sequence>MFDVPIFWRVPFEAFGDSVLCHASPLHATRRHAPPCQVAADRAKSLRPVAARAFLKSARKAPGTSHVGLEWAWERSTAPAAFDVTAARTAPRAECVYVRIIFRPSFDYF</sequence>
<reference evidence="1 2" key="1">
    <citation type="submission" date="2024-03" db="EMBL/GenBank/DDBJ databases">
        <title>The genome assembly and annotation of the cricket Gryllus longicercus Weissman &amp; Gray.</title>
        <authorList>
            <person name="Szrajer S."/>
            <person name="Gray D."/>
            <person name="Ylla G."/>
        </authorList>
    </citation>
    <scope>NUCLEOTIDE SEQUENCE [LARGE SCALE GENOMIC DNA]</scope>
    <source>
        <strain evidence="1">DAG 2021-001</strain>
        <tissue evidence="1">Whole body minus gut</tissue>
    </source>
</reference>
<evidence type="ECO:0000313" key="2">
    <source>
        <dbReference type="Proteomes" id="UP001378592"/>
    </source>
</evidence>
<proteinExistence type="predicted"/>
<accession>A0AAN9Z062</accession>
<keyword evidence="2" id="KW-1185">Reference proteome</keyword>